<keyword evidence="8 11" id="KW-0472">Membrane</keyword>
<keyword evidence="7 13" id="KW-0798">TonB box</keyword>
<organism evidence="17 18">
    <name type="scientific">Methylobacillus flagellatus (strain ATCC 51484 / DSM 6875 / VKM B-1610 / KT)</name>
    <dbReference type="NCBI Taxonomy" id="265072"/>
    <lineage>
        <taxon>Bacteria</taxon>
        <taxon>Pseudomonadati</taxon>
        <taxon>Pseudomonadota</taxon>
        <taxon>Betaproteobacteria</taxon>
        <taxon>Nitrosomonadales</taxon>
        <taxon>Methylophilaceae</taxon>
        <taxon>Methylobacillus</taxon>
    </lineage>
</organism>
<name>Q1GXX1_METFK</name>
<keyword evidence="10 11" id="KW-0998">Cell outer membrane</keyword>
<evidence type="ECO:0000256" key="6">
    <source>
        <dbReference type="ARBA" id="ARBA00022729"/>
    </source>
</evidence>
<keyword evidence="3 11" id="KW-0813">Transport</keyword>
<evidence type="ECO:0000259" key="15">
    <source>
        <dbReference type="Pfam" id="PF00593"/>
    </source>
</evidence>
<dbReference type="GO" id="GO:0015344">
    <property type="term" value="F:siderophore uptake transmembrane transporter activity"/>
    <property type="evidence" value="ECO:0007669"/>
    <property type="project" value="TreeGrafter"/>
</dbReference>
<dbReference type="KEGG" id="mfa:Mfla_2653"/>
<evidence type="ECO:0000256" key="4">
    <source>
        <dbReference type="ARBA" id="ARBA00022452"/>
    </source>
</evidence>
<dbReference type="PANTHER" id="PTHR30069">
    <property type="entry name" value="TONB-DEPENDENT OUTER MEMBRANE RECEPTOR"/>
    <property type="match status" value="1"/>
</dbReference>
<dbReference type="Proteomes" id="UP000002440">
    <property type="component" value="Chromosome"/>
</dbReference>
<evidence type="ECO:0000256" key="7">
    <source>
        <dbReference type="ARBA" id="ARBA00023077"/>
    </source>
</evidence>
<evidence type="ECO:0000256" key="11">
    <source>
        <dbReference type="PROSITE-ProRule" id="PRU01360"/>
    </source>
</evidence>
<evidence type="ECO:0000256" key="2">
    <source>
        <dbReference type="ARBA" id="ARBA00009810"/>
    </source>
</evidence>
<reference evidence="17 18" key="1">
    <citation type="submission" date="2006-03" db="EMBL/GenBank/DDBJ databases">
        <title>Complete sequence of Methylobacillus flagellatus KT.</title>
        <authorList>
            <consortium name="US DOE Joint Genome Institute"/>
            <person name="Copeland A."/>
            <person name="Lucas S."/>
            <person name="Lapidus A."/>
            <person name="Barry K."/>
            <person name="Detter J.C."/>
            <person name="Glavina del Rio T."/>
            <person name="Hammon N."/>
            <person name="Israni S."/>
            <person name="Dalin E."/>
            <person name="Tice H."/>
            <person name="Pitluck S."/>
            <person name="Brettin T."/>
            <person name="Bruce D."/>
            <person name="Han C."/>
            <person name="Tapia R."/>
            <person name="Saunders E."/>
            <person name="Gilna P."/>
            <person name="Schmutz J."/>
            <person name="Larimer F."/>
            <person name="Land M."/>
            <person name="Kyrpides N."/>
            <person name="Anderson I."/>
            <person name="Richardson P."/>
        </authorList>
    </citation>
    <scope>NUCLEOTIDE SEQUENCE [LARGE SCALE GENOMIC DNA]</scope>
    <source>
        <strain evidence="18">KT / ATCC 51484 / DSM 6875</strain>
    </source>
</reference>
<feature type="domain" description="TonB-dependent receptor plug" evidence="16">
    <location>
        <begin position="64"/>
        <end position="151"/>
    </location>
</feature>
<dbReference type="InterPro" id="IPR012910">
    <property type="entry name" value="Plug_dom"/>
</dbReference>
<dbReference type="PANTHER" id="PTHR30069:SF49">
    <property type="entry name" value="OUTER MEMBRANE PROTEIN C"/>
    <property type="match status" value="1"/>
</dbReference>
<evidence type="ECO:0000256" key="8">
    <source>
        <dbReference type="ARBA" id="ARBA00023136"/>
    </source>
</evidence>
<evidence type="ECO:0000256" key="14">
    <source>
        <dbReference type="SAM" id="SignalP"/>
    </source>
</evidence>
<dbReference type="InterPro" id="IPR039426">
    <property type="entry name" value="TonB-dep_rcpt-like"/>
</dbReference>
<keyword evidence="4 11" id="KW-1134">Transmembrane beta strand</keyword>
<evidence type="ECO:0000256" key="1">
    <source>
        <dbReference type="ARBA" id="ARBA00004571"/>
    </source>
</evidence>
<evidence type="ECO:0000259" key="16">
    <source>
        <dbReference type="Pfam" id="PF07715"/>
    </source>
</evidence>
<feature type="domain" description="TonB-dependent receptor-like beta-barrel" evidence="15">
    <location>
        <begin position="250"/>
        <end position="670"/>
    </location>
</feature>
<evidence type="ECO:0000256" key="9">
    <source>
        <dbReference type="ARBA" id="ARBA00023170"/>
    </source>
</evidence>
<accession>Q1GXX1</accession>
<dbReference type="HOGENOM" id="CLU_014873_0_0_4"/>
<feature type="signal peptide" evidence="14">
    <location>
        <begin position="1"/>
        <end position="34"/>
    </location>
</feature>
<dbReference type="Gene3D" id="2.170.130.10">
    <property type="entry name" value="TonB-dependent receptor, plug domain"/>
    <property type="match status" value="1"/>
</dbReference>
<dbReference type="GO" id="GO:0009279">
    <property type="term" value="C:cell outer membrane"/>
    <property type="evidence" value="ECO:0007669"/>
    <property type="project" value="UniProtKB-SubCell"/>
</dbReference>
<evidence type="ECO:0000313" key="17">
    <source>
        <dbReference type="EMBL" id="ABE50916.1"/>
    </source>
</evidence>
<dbReference type="EMBL" id="CP000284">
    <property type="protein sequence ID" value="ABE50916.1"/>
    <property type="molecule type" value="Genomic_DNA"/>
</dbReference>
<protein>
    <submittedName>
        <fullName evidence="17">TonB-dependent receptor</fullName>
    </submittedName>
</protein>
<dbReference type="Gene3D" id="2.40.170.20">
    <property type="entry name" value="TonB-dependent receptor, beta-barrel domain"/>
    <property type="match status" value="1"/>
</dbReference>
<evidence type="ECO:0000256" key="3">
    <source>
        <dbReference type="ARBA" id="ARBA00022448"/>
    </source>
</evidence>
<dbReference type="InterPro" id="IPR010917">
    <property type="entry name" value="TonB_rcpt_CS"/>
</dbReference>
<comment type="subcellular location">
    <subcellularLocation>
        <location evidence="1 11">Cell outer membrane</location>
        <topology evidence="1 11">Multi-pass membrane protein</topology>
    </subcellularLocation>
</comment>
<dbReference type="InterPro" id="IPR000531">
    <property type="entry name" value="Beta-barrel_TonB"/>
</dbReference>
<keyword evidence="6 14" id="KW-0732">Signal</keyword>
<dbReference type="InterPro" id="IPR037066">
    <property type="entry name" value="Plug_dom_sf"/>
</dbReference>
<dbReference type="OrthoDB" id="5332150at2"/>
<dbReference type="InterPro" id="IPR036942">
    <property type="entry name" value="Beta-barrel_TonB_sf"/>
</dbReference>
<evidence type="ECO:0000256" key="5">
    <source>
        <dbReference type="ARBA" id="ARBA00022692"/>
    </source>
</evidence>
<comment type="similarity">
    <text evidence="2 11 13">Belongs to the TonB-dependent receptor family.</text>
</comment>
<dbReference type="Pfam" id="PF07715">
    <property type="entry name" value="Plug"/>
    <property type="match status" value="1"/>
</dbReference>
<dbReference type="Pfam" id="PF00593">
    <property type="entry name" value="TonB_dep_Rec_b-barrel"/>
    <property type="match status" value="1"/>
</dbReference>
<proteinExistence type="inferred from homology"/>
<dbReference type="GO" id="GO:0044718">
    <property type="term" value="P:siderophore transmembrane transport"/>
    <property type="evidence" value="ECO:0007669"/>
    <property type="project" value="TreeGrafter"/>
</dbReference>
<gene>
    <name evidence="17" type="ordered locus">Mfla_2653</name>
</gene>
<feature type="chain" id="PRO_5004189733" evidence="14">
    <location>
        <begin position="35"/>
        <end position="716"/>
    </location>
</feature>
<keyword evidence="5 11" id="KW-0812">Transmembrane</keyword>
<dbReference type="PROSITE" id="PS52016">
    <property type="entry name" value="TONB_DEPENDENT_REC_3"/>
    <property type="match status" value="1"/>
</dbReference>
<evidence type="ECO:0000256" key="10">
    <source>
        <dbReference type="ARBA" id="ARBA00023237"/>
    </source>
</evidence>
<evidence type="ECO:0000256" key="12">
    <source>
        <dbReference type="PROSITE-ProRule" id="PRU10144"/>
    </source>
</evidence>
<sequence length="716" mass="79157">MRKELRVRVGTHQAMSLKWTALVMASLFGTAANAAHEHMEHLPEIEVTAHAHDRNSDLHKRMVNSADTASLLQDYTGVYSYQAGGISALPNIRGMNDNRIRILVDGAELTAACANSMNAPLTYISPAAVANISVLAGITPVSMGGDSIAGTITVDSAKPIYAANADAWLYKGSFSTVYRSNNNGLSTALNATAASDNLSLSFTSTMDRGQSYRDGNGDKVLASQFERHIQTLTIGAKGENEDFVLRLSHQEVPHQGFPNQRMDLIDNKADSINASYSRHFAWGDLDTRLYWQEVSHEMGFFSSEKPGQMPMKTRGKDMGYQIKASIPLSDVHTLRVGNEFHRQTLDDYWPPVAGSMMMGPRTFVNINDGRRDRAGIFAEVESQWNSRWSSMLGARIDHVRSTVGEVQAYSTMGMNAADHAAAQRFNGSSRSASDNHLDMTASGKYEFSDTTSLEFGYARKTRSPSLYERYSWGTGSMARNMIGWFGDVNGYIGNPDLKPEKANTISATLDWHDAEKASWQARVTPYFTYVQDYIGVERDARAGVPNNAPRTHLVFDNQDARFYGINMEGAKQLWQDTAWGQGRAKASLAWTRGERINGESLYQIMPLNARVSLEQKKGAWSNGVDVQFVDAKTRVDDVRLEPETGGYTLVDLRSSYQWSKARLDFSVTNLFDRYYALPTGGVNFAQWVADGRQASVPMGPVAGMGRSINLGLTLDF</sequence>
<keyword evidence="18" id="KW-1185">Reference proteome</keyword>
<dbReference type="eggNOG" id="COG4206">
    <property type="taxonomic scope" value="Bacteria"/>
</dbReference>
<evidence type="ECO:0000313" key="18">
    <source>
        <dbReference type="Proteomes" id="UP000002440"/>
    </source>
</evidence>
<evidence type="ECO:0000256" key="13">
    <source>
        <dbReference type="RuleBase" id="RU003357"/>
    </source>
</evidence>
<dbReference type="STRING" id="265072.Mfla_2653"/>
<dbReference type="SUPFAM" id="SSF56935">
    <property type="entry name" value="Porins"/>
    <property type="match status" value="1"/>
</dbReference>
<dbReference type="PROSITE" id="PS01156">
    <property type="entry name" value="TONB_DEPENDENT_REC_2"/>
    <property type="match status" value="1"/>
</dbReference>
<dbReference type="RefSeq" id="WP_011480869.1">
    <property type="nucleotide sequence ID" value="NC_007947.1"/>
</dbReference>
<feature type="short sequence motif" description="TonB C-terminal box" evidence="12">
    <location>
        <begin position="699"/>
        <end position="716"/>
    </location>
</feature>
<dbReference type="AlphaFoldDB" id="Q1GXX1"/>
<keyword evidence="9 17" id="KW-0675">Receptor</keyword>